<dbReference type="EMBL" id="JACVVK020000510">
    <property type="protein sequence ID" value="KAK7469628.1"/>
    <property type="molecule type" value="Genomic_DNA"/>
</dbReference>
<accession>A0ABD0JC47</accession>
<name>A0ABD0JC47_9CAEN</name>
<evidence type="ECO:0000313" key="1">
    <source>
        <dbReference type="EMBL" id="KAK7469628.1"/>
    </source>
</evidence>
<sequence>MRTAFFRLFSLSNWHRYSILSPHRMACAETRSSKWDFIDYVCPCSNWYMTGCILVMILTPSPSVSPSDALSLNPKLQATQGGSSRERVGELPTKYCSFANSVIVCLPGRLAL</sequence>
<comment type="caution">
    <text evidence="1">The sequence shown here is derived from an EMBL/GenBank/DDBJ whole genome shotgun (WGS) entry which is preliminary data.</text>
</comment>
<dbReference type="Proteomes" id="UP001519460">
    <property type="component" value="Unassembled WGS sequence"/>
</dbReference>
<proteinExistence type="predicted"/>
<gene>
    <name evidence="1" type="ORF">BaRGS_00036357</name>
</gene>
<dbReference type="AlphaFoldDB" id="A0ABD0JC47"/>
<protein>
    <submittedName>
        <fullName evidence="1">Uncharacterized protein</fullName>
    </submittedName>
</protein>
<reference evidence="1 2" key="1">
    <citation type="journal article" date="2023" name="Sci. Data">
        <title>Genome assembly of the Korean intertidal mud-creeper Batillaria attramentaria.</title>
        <authorList>
            <person name="Patra A.K."/>
            <person name="Ho P.T."/>
            <person name="Jun S."/>
            <person name="Lee S.J."/>
            <person name="Kim Y."/>
            <person name="Won Y.J."/>
        </authorList>
    </citation>
    <scope>NUCLEOTIDE SEQUENCE [LARGE SCALE GENOMIC DNA]</scope>
    <source>
        <strain evidence="1">Wonlab-2016</strain>
    </source>
</reference>
<organism evidence="1 2">
    <name type="scientific">Batillaria attramentaria</name>
    <dbReference type="NCBI Taxonomy" id="370345"/>
    <lineage>
        <taxon>Eukaryota</taxon>
        <taxon>Metazoa</taxon>
        <taxon>Spiralia</taxon>
        <taxon>Lophotrochozoa</taxon>
        <taxon>Mollusca</taxon>
        <taxon>Gastropoda</taxon>
        <taxon>Caenogastropoda</taxon>
        <taxon>Sorbeoconcha</taxon>
        <taxon>Cerithioidea</taxon>
        <taxon>Batillariidae</taxon>
        <taxon>Batillaria</taxon>
    </lineage>
</organism>
<keyword evidence="2" id="KW-1185">Reference proteome</keyword>
<evidence type="ECO:0000313" key="2">
    <source>
        <dbReference type="Proteomes" id="UP001519460"/>
    </source>
</evidence>